<keyword evidence="3 5" id="KW-0375">Hydrogen ion transport</keyword>
<organism evidence="7 8">
    <name type="scientific">Sporothrix eucalyptigena</name>
    <dbReference type="NCBI Taxonomy" id="1812306"/>
    <lineage>
        <taxon>Eukaryota</taxon>
        <taxon>Fungi</taxon>
        <taxon>Dikarya</taxon>
        <taxon>Ascomycota</taxon>
        <taxon>Pezizomycotina</taxon>
        <taxon>Sordariomycetes</taxon>
        <taxon>Sordariomycetidae</taxon>
        <taxon>Ophiostomatales</taxon>
        <taxon>Ophiostomataceae</taxon>
        <taxon>Sporothrix</taxon>
    </lineage>
</organism>
<dbReference type="Proteomes" id="UP001642482">
    <property type="component" value="Unassembled WGS sequence"/>
</dbReference>
<comment type="caution">
    <text evidence="7">The sequence shown here is derived from an EMBL/GenBank/DDBJ whole genome shotgun (WGS) entry which is preliminary data.</text>
</comment>
<accession>A0ABP0CYF3</accession>
<sequence>MSVDPPTYLTALQNNIRTRPIPWDGAVRAGTVLEWQLAKIRAVDKVKKDVRKQAIESDLDGYRILFSGGAGSDQPSVLQSAARRTDVVQYILVLLNDLLESIPALAKVILSKSTEDPYRNILPLLAHSNNADDPIPLLTATVLTTLMSASRDESKATLERALPSLLSYLSTLAQQSADAGLQDIGVLESSSLLYGRASRKQFWAQRSETVAPLIKILRTAAGVSTSGGEDTAAGLWRATGANGSGSEGPAASRIGALLEGSIGGGVGLQLLYHVLLVLWQLSFDAADVGDDLNDEYDFVLLATQLLRLSPKEKTTRLLVATLLNLLSANRTTLLPTAVLARLPALLKNVAARQHADPDLQDDLQQLRDLLDEYTATKTTFDEYVAEVNTGHLRWSPPHRSTVFWAENARRIFDEDNGAIPRKLAEIMAKPWDNDKAVLAIACNDIGALVREVPEKRSALEKLGLKTRVMQLMGESDEAVRWESLQALGGWLKYSFETK</sequence>
<dbReference type="Pfam" id="PF03224">
    <property type="entry name" value="V-ATPase_H_N"/>
    <property type="match status" value="1"/>
</dbReference>
<keyword evidence="8" id="KW-1185">Reference proteome</keyword>
<keyword evidence="4 5" id="KW-0406">Ion transport</keyword>
<dbReference type="SUPFAM" id="SSF48371">
    <property type="entry name" value="ARM repeat"/>
    <property type="match status" value="1"/>
</dbReference>
<protein>
    <recommendedName>
        <fullName evidence="5">V-type proton ATPase subunit H</fullName>
    </recommendedName>
</protein>
<gene>
    <name evidence="7" type="primary">VMA13</name>
    <name evidence="7" type="ORF">SEUCBS140593_009544</name>
</gene>
<name>A0ABP0CYF3_9PEZI</name>
<dbReference type="InterPro" id="IPR011987">
    <property type="entry name" value="ATPase_V1-cplx_hsu_C"/>
</dbReference>
<dbReference type="PANTHER" id="PTHR10698">
    <property type="entry name" value="V-TYPE PROTON ATPASE SUBUNIT H"/>
    <property type="match status" value="1"/>
</dbReference>
<dbReference type="Gene3D" id="1.25.40.150">
    <property type="entry name" value="V-type ATPase, subunit H, C-terminal domain"/>
    <property type="match status" value="1"/>
</dbReference>
<feature type="domain" description="ATPase V1 complex subunit H C-terminal" evidence="6">
    <location>
        <begin position="377"/>
        <end position="495"/>
    </location>
</feature>
<dbReference type="InterPro" id="IPR016024">
    <property type="entry name" value="ARM-type_fold"/>
</dbReference>
<evidence type="ECO:0000259" key="6">
    <source>
        <dbReference type="Pfam" id="PF11698"/>
    </source>
</evidence>
<comment type="function">
    <text evidence="5">Subunit of the V1 complex of vacuolar(H+)-ATPase (V-ATPase), a multisubunit enzyme composed of a peripheral complex (V1) that hydrolyzes ATP and a membrane integral complex (V0) that translocates protons. V-ATPase is responsible for acidifying and maintaining the pH of intracellular compartments.</text>
</comment>
<evidence type="ECO:0000256" key="3">
    <source>
        <dbReference type="ARBA" id="ARBA00022781"/>
    </source>
</evidence>
<evidence type="ECO:0000256" key="5">
    <source>
        <dbReference type="PIRNR" id="PIRNR032184"/>
    </source>
</evidence>
<reference evidence="7 8" key="1">
    <citation type="submission" date="2024-01" db="EMBL/GenBank/DDBJ databases">
        <authorList>
            <person name="Allen C."/>
            <person name="Tagirdzhanova G."/>
        </authorList>
    </citation>
    <scope>NUCLEOTIDE SEQUENCE [LARGE SCALE GENOMIC DNA]</scope>
</reference>
<comment type="subunit">
    <text evidence="5">V-ATPase is a heteromultimeric enzyme made up of two complexes: the ATP-hydrolytic V1 complex and the proton translocation V0 complex.</text>
</comment>
<dbReference type="InterPro" id="IPR011989">
    <property type="entry name" value="ARM-like"/>
</dbReference>
<keyword evidence="2 5" id="KW-0813">Transport</keyword>
<evidence type="ECO:0000256" key="4">
    <source>
        <dbReference type="ARBA" id="ARBA00023065"/>
    </source>
</evidence>
<evidence type="ECO:0000256" key="1">
    <source>
        <dbReference type="ARBA" id="ARBA00008613"/>
    </source>
</evidence>
<dbReference type="InterPro" id="IPR004908">
    <property type="entry name" value="ATPase_V1-cplx_hsu"/>
</dbReference>
<dbReference type="Gene3D" id="1.25.10.10">
    <property type="entry name" value="Leucine-rich Repeat Variant"/>
    <property type="match status" value="1"/>
</dbReference>
<evidence type="ECO:0000256" key="2">
    <source>
        <dbReference type="ARBA" id="ARBA00022448"/>
    </source>
</evidence>
<comment type="similarity">
    <text evidence="1 5">Belongs to the V-ATPase H subunit family.</text>
</comment>
<proteinExistence type="inferred from homology"/>
<dbReference type="PIRSF" id="PIRSF032184">
    <property type="entry name" value="ATPase_V1_H"/>
    <property type="match status" value="1"/>
</dbReference>
<evidence type="ECO:0000313" key="8">
    <source>
        <dbReference type="Proteomes" id="UP001642482"/>
    </source>
</evidence>
<dbReference type="Pfam" id="PF11698">
    <property type="entry name" value="V-ATPase_H_C"/>
    <property type="match status" value="1"/>
</dbReference>
<dbReference type="InterPro" id="IPR038497">
    <property type="entry name" value="ATPase_V1-cplx_hsu_C_sf"/>
</dbReference>
<dbReference type="EMBL" id="CAWUHD010000159">
    <property type="protein sequence ID" value="CAK7236219.1"/>
    <property type="molecule type" value="Genomic_DNA"/>
</dbReference>
<dbReference type="PANTHER" id="PTHR10698:SF0">
    <property type="entry name" value="V-TYPE PROTON ATPASE SUBUNIT H"/>
    <property type="match status" value="1"/>
</dbReference>
<evidence type="ECO:0000313" key="7">
    <source>
        <dbReference type="EMBL" id="CAK7236219.1"/>
    </source>
</evidence>